<keyword evidence="2" id="KW-1185">Reference proteome</keyword>
<dbReference type="EMBL" id="JH767589">
    <property type="protein sequence ID" value="EON67725.1"/>
    <property type="molecule type" value="Genomic_DNA"/>
</dbReference>
<evidence type="ECO:0008006" key="3">
    <source>
        <dbReference type="Google" id="ProtNLM"/>
    </source>
</evidence>
<dbReference type="HOGENOM" id="CLU_885704_0_0_1"/>
<organism evidence="1 2">
    <name type="scientific">Coniosporium apollinis (strain CBS 100218)</name>
    <name type="common">Rock-inhabiting black yeast</name>
    <dbReference type="NCBI Taxonomy" id="1168221"/>
    <lineage>
        <taxon>Eukaryota</taxon>
        <taxon>Fungi</taxon>
        <taxon>Dikarya</taxon>
        <taxon>Ascomycota</taxon>
        <taxon>Pezizomycotina</taxon>
        <taxon>Dothideomycetes</taxon>
        <taxon>Dothideomycetes incertae sedis</taxon>
        <taxon>Coniosporium</taxon>
    </lineage>
</organism>
<name>R7Z0J5_CONA1</name>
<evidence type="ECO:0000313" key="2">
    <source>
        <dbReference type="Proteomes" id="UP000016924"/>
    </source>
</evidence>
<dbReference type="RefSeq" id="XP_007783042.1">
    <property type="nucleotide sequence ID" value="XM_007784852.1"/>
</dbReference>
<dbReference type="AlphaFoldDB" id="R7Z0J5"/>
<dbReference type="SUPFAM" id="SSF49785">
    <property type="entry name" value="Galactose-binding domain-like"/>
    <property type="match status" value="1"/>
</dbReference>
<reference evidence="2" key="1">
    <citation type="submission" date="2012-06" db="EMBL/GenBank/DDBJ databases">
        <title>The genome sequence of Coniosporium apollinis CBS 100218.</title>
        <authorList>
            <consortium name="The Broad Institute Genome Sequencing Platform"/>
            <person name="Cuomo C."/>
            <person name="Gorbushina A."/>
            <person name="Noack S."/>
            <person name="Walker B."/>
            <person name="Young S.K."/>
            <person name="Zeng Q."/>
            <person name="Gargeya S."/>
            <person name="Fitzgerald M."/>
            <person name="Haas B."/>
            <person name="Abouelleil A."/>
            <person name="Alvarado L."/>
            <person name="Arachchi H.M."/>
            <person name="Berlin A.M."/>
            <person name="Chapman S.B."/>
            <person name="Goldberg J."/>
            <person name="Griggs A."/>
            <person name="Gujja S."/>
            <person name="Hansen M."/>
            <person name="Howarth C."/>
            <person name="Imamovic A."/>
            <person name="Larimer J."/>
            <person name="McCowan C."/>
            <person name="Montmayeur A."/>
            <person name="Murphy C."/>
            <person name="Neiman D."/>
            <person name="Pearson M."/>
            <person name="Priest M."/>
            <person name="Roberts A."/>
            <person name="Saif S."/>
            <person name="Shea T."/>
            <person name="Sisk P."/>
            <person name="Sykes S."/>
            <person name="Wortman J."/>
            <person name="Nusbaum C."/>
            <person name="Birren B."/>
        </authorList>
    </citation>
    <scope>NUCLEOTIDE SEQUENCE [LARGE SCALE GENOMIC DNA]</scope>
    <source>
        <strain evidence="2">CBS 100218</strain>
    </source>
</reference>
<evidence type="ECO:0000313" key="1">
    <source>
        <dbReference type="EMBL" id="EON67725.1"/>
    </source>
</evidence>
<accession>R7Z0J5</accession>
<dbReference type="InterPro" id="IPR008979">
    <property type="entry name" value="Galactose-bd-like_sf"/>
</dbReference>
<dbReference type="OMA" id="WITETST"/>
<proteinExistence type="predicted"/>
<dbReference type="eggNOG" id="ENOG502SUZR">
    <property type="taxonomic scope" value="Eukaryota"/>
</dbReference>
<gene>
    <name evidence="1" type="ORF">W97_06868</name>
</gene>
<dbReference type="GeneID" id="19904179"/>
<dbReference type="Proteomes" id="UP000016924">
    <property type="component" value="Unassembled WGS sequence"/>
</dbReference>
<dbReference type="Gene3D" id="2.60.120.260">
    <property type="entry name" value="Galactose-binding domain-like"/>
    <property type="match status" value="1"/>
</dbReference>
<protein>
    <recommendedName>
        <fullName evidence="3">CBM-cenC domain-containing protein</fullName>
    </recommendedName>
</protein>
<sequence>MSAPTAKFSFISVPPVTTTVATVSSVTVVATVTPLVTTTETLTETIVETVEVTATVTAPAKRDVQVDKWAPGPLKRQPQLTNPATINIPATRLFPSTILSAACSCIKSGVSLKTVSVTATSTVSVTATAEIATITEFSEVTTTTTATATKLMTVPNPCPISPLINGGFDSGDLNGWHANTLWYDAQNTVQVLPGGAVGPNHLAVPLTVHSTFGLAFVQMQQEMKTCAGKTYDLSLRYFAERVEPNLYFRAMAGDKILVQRHMETEALAGFGSWITETSTFTATGASTTFEFQFVAGTYHVNTFHIDDVIITQSV</sequence>